<organism evidence="1 2">
    <name type="scientific">Diplocarpon coronariae</name>
    <dbReference type="NCBI Taxonomy" id="2795749"/>
    <lineage>
        <taxon>Eukaryota</taxon>
        <taxon>Fungi</taxon>
        <taxon>Dikarya</taxon>
        <taxon>Ascomycota</taxon>
        <taxon>Pezizomycotina</taxon>
        <taxon>Leotiomycetes</taxon>
        <taxon>Helotiales</taxon>
        <taxon>Drepanopezizaceae</taxon>
        <taxon>Diplocarpon</taxon>
    </lineage>
</organism>
<protein>
    <submittedName>
        <fullName evidence="1">Uncharacterized protein</fullName>
    </submittedName>
</protein>
<dbReference type="Proteomes" id="UP000242519">
    <property type="component" value="Unassembled WGS sequence"/>
</dbReference>
<dbReference type="AlphaFoldDB" id="A0A218YW97"/>
<name>A0A218YW97_9HELO</name>
<accession>A0A218YW97</accession>
<keyword evidence="2" id="KW-1185">Reference proteome</keyword>
<evidence type="ECO:0000313" key="1">
    <source>
        <dbReference type="EMBL" id="OWO99917.1"/>
    </source>
</evidence>
<evidence type="ECO:0000313" key="2">
    <source>
        <dbReference type="Proteomes" id="UP000242519"/>
    </source>
</evidence>
<dbReference type="InParanoid" id="A0A218YW97"/>
<proteinExistence type="predicted"/>
<reference evidence="1 2" key="1">
    <citation type="submission" date="2017-04" db="EMBL/GenBank/DDBJ databases">
        <title>Draft genome sequence of Marssonina coronaria NL1: causal agent of apple blotch.</title>
        <authorList>
            <person name="Cheng Q."/>
        </authorList>
    </citation>
    <scope>NUCLEOTIDE SEQUENCE [LARGE SCALE GENOMIC DNA]</scope>
    <source>
        <strain evidence="1 2">NL1</strain>
    </source>
</reference>
<gene>
    <name evidence="1" type="ORF">B2J93_8537</name>
</gene>
<dbReference type="EMBL" id="MZNU01000341">
    <property type="protein sequence ID" value="OWO99917.1"/>
    <property type="molecule type" value="Genomic_DNA"/>
</dbReference>
<comment type="caution">
    <text evidence="1">The sequence shown here is derived from an EMBL/GenBank/DDBJ whole genome shotgun (WGS) entry which is preliminary data.</text>
</comment>
<sequence length="161" mass="17933">MTFGNGPGRWWPYAPLLDDGPTCDPMNQSRRCIPSASSSGHRPQYPHPALPCSILQTSRLPSTSPQTASDHLLAWRPVDRREDETFQNRAVVALPQPRAVGRRVRRAREKRKPAELEPGGWLFCDEVRAPGDRISGLCAAAFPSSQRTDRTPRNSRHTQGA</sequence>